<feature type="domain" description="Xylanase inhibitor N-terminal" evidence="6">
    <location>
        <begin position="197"/>
        <end position="282"/>
    </location>
</feature>
<dbReference type="InterPro" id="IPR032799">
    <property type="entry name" value="TAXi_C"/>
</dbReference>
<dbReference type="PANTHER" id="PTHR47965:SF6">
    <property type="entry name" value="ASPARTIC PROTEINASE GIP1-RELATED"/>
    <property type="match status" value="1"/>
</dbReference>
<gene>
    <name evidence="7" type="ORF">BUALT_Bualt02G0221700</name>
</gene>
<dbReference type="InterPro" id="IPR032861">
    <property type="entry name" value="TAXi_N"/>
</dbReference>
<sequence length="507" mass="54248">MELPQNDFVEKEKKELPQKDFVEMQQLELEANHATFSGHHFFPGLCSSPQYSALSSGQYPATASAPAEQCLPSASTLAGQYPPSASALAGQYPPTTTAPYSAPAHSQYNATGFGQYPPSAPARTNTLADISKVTNLAAAQHRNIALLYFDAPSASQNCSLLRLVTSDIGSWSLALLSSLGSHGSCSLNREPPGDAAAVDSLYMPTTDGRNPGQLSLITGFTFLCTERSSIKGLVRGASGIAGLGRSRLSMAAQVSNISSQDLMFALCLSGSPSAPGVAFFGSSGPYYFYPEIDLSKYLNYTPLLSTPARSTAKSHSNNPSHEYFISLTSIKVNGKVIEFDRTLLTVDHKGYGGTKLSSVTPYTRLQTTIFKALTEAFVNESAALNLTVTTPVKPFKVCYNADDVMSTRVGPGVPTVDLVLHEDDVVWRIFGSNSMVRIFRGGADVWCLGVVDGGAKPKTAIVIGGHQMEDNLLQFDLESKRLGFSSSVLVHGTMCANFNFTTNNNLR</sequence>
<dbReference type="Proteomes" id="UP000826271">
    <property type="component" value="Unassembled WGS sequence"/>
</dbReference>
<dbReference type="AlphaFoldDB" id="A0AAV6YD42"/>
<evidence type="ECO:0008006" key="9">
    <source>
        <dbReference type="Google" id="ProtNLM"/>
    </source>
</evidence>
<keyword evidence="3" id="KW-0964">Secreted</keyword>
<comment type="caution">
    <text evidence="7">The sequence shown here is derived from an EMBL/GenBank/DDBJ whole genome shotgun (WGS) entry which is preliminary data.</text>
</comment>
<dbReference type="Pfam" id="PF14543">
    <property type="entry name" value="TAXi_N"/>
    <property type="match status" value="1"/>
</dbReference>
<dbReference type="EMBL" id="WHWC01000002">
    <property type="protein sequence ID" value="KAG8389365.1"/>
    <property type="molecule type" value="Genomic_DNA"/>
</dbReference>
<protein>
    <recommendedName>
        <fullName evidence="9">Peptidase A1 domain-containing protein</fullName>
    </recommendedName>
</protein>
<dbReference type="Pfam" id="PF14541">
    <property type="entry name" value="TAXi_C"/>
    <property type="match status" value="1"/>
</dbReference>
<proteinExistence type="inferred from homology"/>
<evidence type="ECO:0000313" key="8">
    <source>
        <dbReference type="Proteomes" id="UP000826271"/>
    </source>
</evidence>
<evidence type="ECO:0000256" key="4">
    <source>
        <dbReference type="ARBA" id="ARBA00022729"/>
    </source>
</evidence>
<accession>A0AAV6YD42</accession>
<dbReference type="InterPro" id="IPR001461">
    <property type="entry name" value="Aspartic_peptidase_A1"/>
</dbReference>
<name>A0AAV6YD42_9LAMI</name>
<keyword evidence="4" id="KW-0732">Signal</keyword>
<dbReference type="SUPFAM" id="SSF50630">
    <property type="entry name" value="Acid proteases"/>
    <property type="match status" value="1"/>
</dbReference>
<feature type="domain" description="Xylanase inhibitor C-terminal" evidence="5">
    <location>
        <begin position="322"/>
        <end position="485"/>
    </location>
</feature>
<dbReference type="GO" id="GO:0004190">
    <property type="term" value="F:aspartic-type endopeptidase activity"/>
    <property type="evidence" value="ECO:0007669"/>
    <property type="project" value="InterPro"/>
</dbReference>
<dbReference type="PANTHER" id="PTHR47965">
    <property type="entry name" value="ASPARTYL PROTEASE-RELATED"/>
    <property type="match status" value="1"/>
</dbReference>
<dbReference type="InterPro" id="IPR021109">
    <property type="entry name" value="Peptidase_aspartic_dom_sf"/>
</dbReference>
<keyword evidence="8" id="KW-1185">Reference proteome</keyword>
<evidence type="ECO:0000256" key="2">
    <source>
        <dbReference type="ARBA" id="ARBA00007447"/>
    </source>
</evidence>
<evidence type="ECO:0000313" key="7">
    <source>
        <dbReference type="EMBL" id="KAG8389365.1"/>
    </source>
</evidence>
<organism evidence="7 8">
    <name type="scientific">Buddleja alternifolia</name>
    <dbReference type="NCBI Taxonomy" id="168488"/>
    <lineage>
        <taxon>Eukaryota</taxon>
        <taxon>Viridiplantae</taxon>
        <taxon>Streptophyta</taxon>
        <taxon>Embryophyta</taxon>
        <taxon>Tracheophyta</taxon>
        <taxon>Spermatophyta</taxon>
        <taxon>Magnoliopsida</taxon>
        <taxon>eudicotyledons</taxon>
        <taxon>Gunneridae</taxon>
        <taxon>Pentapetalae</taxon>
        <taxon>asterids</taxon>
        <taxon>lamiids</taxon>
        <taxon>Lamiales</taxon>
        <taxon>Scrophulariaceae</taxon>
        <taxon>Buddlejeae</taxon>
        <taxon>Buddleja</taxon>
    </lineage>
</organism>
<evidence type="ECO:0000259" key="5">
    <source>
        <dbReference type="Pfam" id="PF14541"/>
    </source>
</evidence>
<comment type="subcellular location">
    <subcellularLocation>
        <location evidence="1">Secreted</location>
        <location evidence="1">Extracellular space</location>
    </subcellularLocation>
</comment>
<evidence type="ECO:0000256" key="1">
    <source>
        <dbReference type="ARBA" id="ARBA00004239"/>
    </source>
</evidence>
<comment type="similarity">
    <text evidence="2">Belongs to the peptidase A1 family.</text>
</comment>
<dbReference type="Gene3D" id="2.40.70.10">
    <property type="entry name" value="Acid Proteases"/>
    <property type="match status" value="2"/>
</dbReference>
<evidence type="ECO:0000256" key="3">
    <source>
        <dbReference type="ARBA" id="ARBA00022525"/>
    </source>
</evidence>
<dbReference type="GO" id="GO:0006508">
    <property type="term" value="P:proteolysis"/>
    <property type="evidence" value="ECO:0007669"/>
    <property type="project" value="InterPro"/>
</dbReference>
<dbReference type="GO" id="GO:0005576">
    <property type="term" value="C:extracellular region"/>
    <property type="evidence" value="ECO:0007669"/>
    <property type="project" value="UniProtKB-SubCell"/>
</dbReference>
<dbReference type="FunFam" id="2.40.70.10:FF:000041">
    <property type="entry name" value="Basic 7S globulin"/>
    <property type="match status" value="1"/>
</dbReference>
<evidence type="ECO:0000259" key="6">
    <source>
        <dbReference type="Pfam" id="PF14543"/>
    </source>
</evidence>
<reference evidence="7" key="1">
    <citation type="submission" date="2019-10" db="EMBL/GenBank/DDBJ databases">
        <authorList>
            <person name="Zhang R."/>
            <person name="Pan Y."/>
            <person name="Wang J."/>
            <person name="Ma R."/>
            <person name="Yu S."/>
        </authorList>
    </citation>
    <scope>NUCLEOTIDE SEQUENCE</scope>
    <source>
        <strain evidence="7">LA-IB0</strain>
        <tissue evidence="7">Leaf</tissue>
    </source>
</reference>